<evidence type="ECO:0000256" key="2">
    <source>
        <dbReference type="ARBA" id="ARBA00022729"/>
    </source>
</evidence>
<dbReference type="PROSITE" id="PS00233">
    <property type="entry name" value="CHIT_BIND_RR_1"/>
    <property type="match status" value="1"/>
</dbReference>
<proteinExistence type="predicted"/>
<dbReference type="RefSeq" id="XP_026733873.1">
    <property type="nucleotide sequence ID" value="XM_026878072.1"/>
</dbReference>
<evidence type="ECO:0000256" key="3">
    <source>
        <dbReference type="PROSITE-ProRule" id="PRU00497"/>
    </source>
</evidence>
<dbReference type="InParanoid" id="A0A7E5VZT8"/>
<evidence type="ECO:0000313" key="6">
    <source>
        <dbReference type="RefSeq" id="XP_026733873.1"/>
    </source>
</evidence>
<name>A0A7E5VZT8_TRINI</name>
<evidence type="ECO:0000313" key="5">
    <source>
        <dbReference type="Proteomes" id="UP000322000"/>
    </source>
</evidence>
<organism evidence="5 6">
    <name type="scientific">Trichoplusia ni</name>
    <name type="common">Cabbage looper</name>
    <dbReference type="NCBI Taxonomy" id="7111"/>
    <lineage>
        <taxon>Eukaryota</taxon>
        <taxon>Metazoa</taxon>
        <taxon>Ecdysozoa</taxon>
        <taxon>Arthropoda</taxon>
        <taxon>Hexapoda</taxon>
        <taxon>Insecta</taxon>
        <taxon>Pterygota</taxon>
        <taxon>Neoptera</taxon>
        <taxon>Endopterygota</taxon>
        <taxon>Lepidoptera</taxon>
        <taxon>Glossata</taxon>
        <taxon>Ditrysia</taxon>
        <taxon>Noctuoidea</taxon>
        <taxon>Noctuidae</taxon>
        <taxon>Plusiinae</taxon>
        <taxon>Trichoplusia</taxon>
    </lineage>
</organism>
<keyword evidence="5" id="KW-1185">Reference proteome</keyword>
<dbReference type="GO" id="GO:0008010">
    <property type="term" value="F:structural constituent of chitin-based larval cuticle"/>
    <property type="evidence" value="ECO:0007669"/>
    <property type="project" value="TreeGrafter"/>
</dbReference>
<dbReference type="GO" id="GO:0062129">
    <property type="term" value="C:chitin-based extracellular matrix"/>
    <property type="evidence" value="ECO:0007669"/>
    <property type="project" value="TreeGrafter"/>
</dbReference>
<gene>
    <name evidence="6" type="primary">LOC113498132</name>
</gene>
<keyword evidence="2 4" id="KW-0732">Signal</keyword>
<dbReference type="InterPro" id="IPR050468">
    <property type="entry name" value="Cuticle_Struct_Prot"/>
</dbReference>
<dbReference type="Proteomes" id="UP000322000">
    <property type="component" value="Chromosome 10"/>
</dbReference>
<dbReference type="PANTHER" id="PTHR10380:SF173">
    <property type="entry name" value="CUTICULAR PROTEIN 47EF, ISOFORM C-RELATED"/>
    <property type="match status" value="1"/>
</dbReference>
<dbReference type="AlphaFoldDB" id="A0A7E5VZT8"/>
<dbReference type="InterPro" id="IPR031311">
    <property type="entry name" value="CHIT_BIND_RR_consensus"/>
</dbReference>
<dbReference type="KEGG" id="tnl:113498132"/>
<feature type="chain" id="PRO_5028840674" evidence="4">
    <location>
        <begin position="17"/>
        <end position="155"/>
    </location>
</feature>
<accession>A0A7E5VZT8</accession>
<dbReference type="PANTHER" id="PTHR10380">
    <property type="entry name" value="CUTICLE PROTEIN"/>
    <property type="match status" value="1"/>
</dbReference>
<evidence type="ECO:0000256" key="1">
    <source>
        <dbReference type="ARBA" id="ARBA00022460"/>
    </source>
</evidence>
<evidence type="ECO:0000256" key="4">
    <source>
        <dbReference type="SAM" id="SignalP"/>
    </source>
</evidence>
<keyword evidence="1 3" id="KW-0193">Cuticle</keyword>
<sequence>MKFAVAFAAVLAVASAQLSAFAPFRQELRPSAPAPRPQAAVSGRVASSDQAASIIRYDNDVGPDGSYSYAVETDNGIAAQAQGTPRDFGGNPPIIPVVAQGSFSWVAPDGQNVVISYVADENGYQPSGDAIPTSPPVPPQIARALEYLARIPQKK</sequence>
<reference evidence="6" key="1">
    <citation type="submission" date="2025-08" db="UniProtKB">
        <authorList>
            <consortium name="RefSeq"/>
        </authorList>
    </citation>
    <scope>IDENTIFICATION</scope>
</reference>
<dbReference type="GeneID" id="113498132"/>
<dbReference type="OrthoDB" id="8115566at2759"/>
<feature type="signal peptide" evidence="4">
    <location>
        <begin position="1"/>
        <end position="16"/>
    </location>
</feature>
<dbReference type="PROSITE" id="PS51155">
    <property type="entry name" value="CHIT_BIND_RR_2"/>
    <property type="match status" value="1"/>
</dbReference>
<dbReference type="PRINTS" id="PR00947">
    <property type="entry name" value="CUTICLE"/>
</dbReference>
<dbReference type="InterPro" id="IPR000618">
    <property type="entry name" value="Insect_cuticle"/>
</dbReference>
<dbReference type="Pfam" id="PF00379">
    <property type="entry name" value="Chitin_bind_4"/>
    <property type="match status" value="1"/>
</dbReference>
<protein>
    <submittedName>
        <fullName evidence="6">Larval cuticle protein LCP-22-like</fullName>
    </submittedName>
</protein>